<feature type="transmembrane region" description="Helical" evidence="7">
    <location>
        <begin position="207"/>
        <end position="228"/>
    </location>
</feature>
<dbReference type="InterPro" id="IPR020846">
    <property type="entry name" value="MFS_dom"/>
</dbReference>
<organism evidence="9 10">
    <name type="scientific">Agrilactobacillus composti DSM 18527 = JCM 14202</name>
    <dbReference type="NCBI Taxonomy" id="1423734"/>
    <lineage>
        <taxon>Bacteria</taxon>
        <taxon>Bacillati</taxon>
        <taxon>Bacillota</taxon>
        <taxon>Bacilli</taxon>
        <taxon>Lactobacillales</taxon>
        <taxon>Lactobacillaceae</taxon>
        <taxon>Agrilactobacillus</taxon>
    </lineage>
</organism>
<evidence type="ECO:0000313" key="10">
    <source>
        <dbReference type="Proteomes" id="UP000051236"/>
    </source>
</evidence>
<feature type="transmembrane region" description="Helical" evidence="7">
    <location>
        <begin position="365"/>
        <end position="386"/>
    </location>
</feature>
<comment type="caution">
    <text evidence="9">The sequence shown here is derived from an EMBL/GenBank/DDBJ whole genome shotgun (WGS) entry which is preliminary data.</text>
</comment>
<accession>A0A0R1XXU3</accession>
<feature type="transmembrane region" description="Helical" evidence="7">
    <location>
        <begin position="300"/>
        <end position="319"/>
    </location>
</feature>
<dbReference type="Pfam" id="PF07690">
    <property type="entry name" value="MFS_1"/>
    <property type="match status" value="1"/>
</dbReference>
<evidence type="ECO:0000256" key="1">
    <source>
        <dbReference type="ARBA" id="ARBA00004651"/>
    </source>
</evidence>
<dbReference type="SUPFAM" id="SSF103473">
    <property type="entry name" value="MFS general substrate transporter"/>
    <property type="match status" value="1"/>
</dbReference>
<dbReference type="PROSITE" id="PS50850">
    <property type="entry name" value="MFS"/>
    <property type="match status" value="1"/>
</dbReference>
<dbReference type="RefSeq" id="WP_057002770.1">
    <property type="nucleotide sequence ID" value="NZ_AZGA01000066.1"/>
</dbReference>
<feature type="transmembrane region" description="Helical" evidence="7">
    <location>
        <begin position="276"/>
        <end position="294"/>
    </location>
</feature>
<dbReference type="eggNOG" id="COG2223">
    <property type="taxonomic scope" value="Bacteria"/>
</dbReference>
<dbReference type="GO" id="GO:0005886">
    <property type="term" value="C:plasma membrane"/>
    <property type="evidence" value="ECO:0007669"/>
    <property type="project" value="UniProtKB-SubCell"/>
</dbReference>
<dbReference type="PANTHER" id="PTHR43124:SF3">
    <property type="entry name" value="CHLORAMPHENICOL EFFLUX PUMP RV0191"/>
    <property type="match status" value="1"/>
</dbReference>
<dbReference type="Proteomes" id="UP000051236">
    <property type="component" value="Unassembled WGS sequence"/>
</dbReference>
<evidence type="ECO:0000313" key="9">
    <source>
        <dbReference type="EMBL" id="KRM32795.1"/>
    </source>
</evidence>
<evidence type="ECO:0000256" key="6">
    <source>
        <dbReference type="ARBA" id="ARBA00023136"/>
    </source>
</evidence>
<feature type="domain" description="Major facilitator superfamily (MFS) profile" evidence="8">
    <location>
        <begin position="13"/>
        <end position="391"/>
    </location>
</feature>
<evidence type="ECO:0000256" key="5">
    <source>
        <dbReference type="ARBA" id="ARBA00022989"/>
    </source>
</evidence>
<feature type="transmembrane region" description="Helical" evidence="7">
    <location>
        <begin position="109"/>
        <end position="132"/>
    </location>
</feature>
<keyword evidence="4 7" id="KW-0812">Transmembrane</keyword>
<protein>
    <submittedName>
        <fullName evidence="9">Transporter, major facilitator family protein</fullName>
    </submittedName>
</protein>
<evidence type="ECO:0000256" key="4">
    <source>
        <dbReference type="ARBA" id="ARBA00022692"/>
    </source>
</evidence>
<keyword evidence="6 7" id="KW-0472">Membrane</keyword>
<evidence type="ECO:0000259" key="8">
    <source>
        <dbReference type="PROSITE" id="PS50850"/>
    </source>
</evidence>
<evidence type="ECO:0000256" key="7">
    <source>
        <dbReference type="SAM" id="Phobius"/>
    </source>
</evidence>
<feature type="transmembrane region" description="Helical" evidence="7">
    <location>
        <begin position="144"/>
        <end position="163"/>
    </location>
</feature>
<dbReference type="InterPro" id="IPR011701">
    <property type="entry name" value="MFS"/>
</dbReference>
<dbReference type="Gene3D" id="1.20.1250.20">
    <property type="entry name" value="MFS general substrate transporter like domains"/>
    <property type="match status" value="1"/>
</dbReference>
<name>A0A0R1XXU3_9LACO</name>
<dbReference type="STRING" id="1423734.FC83_GL000195"/>
<feature type="transmembrane region" description="Helical" evidence="7">
    <location>
        <begin position="169"/>
        <end position="186"/>
    </location>
</feature>
<feature type="transmembrane region" description="Helical" evidence="7">
    <location>
        <begin position="15"/>
        <end position="32"/>
    </location>
</feature>
<feature type="transmembrane region" description="Helical" evidence="7">
    <location>
        <begin position="84"/>
        <end position="103"/>
    </location>
</feature>
<reference evidence="9 10" key="1">
    <citation type="journal article" date="2015" name="Genome Announc.">
        <title>Expanding the biotechnology potential of lactobacilli through comparative genomics of 213 strains and associated genera.</title>
        <authorList>
            <person name="Sun Z."/>
            <person name="Harris H.M."/>
            <person name="McCann A."/>
            <person name="Guo C."/>
            <person name="Argimon S."/>
            <person name="Zhang W."/>
            <person name="Yang X."/>
            <person name="Jeffery I.B."/>
            <person name="Cooney J.C."/>
            <person name="Kagawa T.F."/>
            <person name="Liu W."/>
            <person name="Song Y."/>
            <person name="Salvetti E."/>
            <person name="Wrobel A."/>
            <person name="Rasinkangas P."/>
            <person name="Parkhill J."/>
            <person name="Rea M.C."/>
            <person name="O'Sullivan O."/>
            <person name="Ritari J."/>
            <person name="Douillard F.P."/>
            <person name="Paul Ross R."/>
            <person name="Yang R."/>
            <person name="Briner A.E."/>
            <person name="Felis G.E."/>
            <person name="de Vos W.M."/>
            <person name="Barrangou R."/>
            <person name="Klaenhammer T.R."/>
            <person name="Caufield P.W."/>
            <person name="Cui Y."/>
            <person name="Zhang H."/>
            <person name="O'Toole P.W."/>
        </authorList>
    </citation>
    <scope>NUCLEOTIDE SEQUENCE [LARGE SCALE GENOMIC DNA]</scope>
    <source>
        <strain evidence="9 10">DSM 18527</strain>
    </source>
</reference>
<feature type="transmembrane region" description="Helical" evidence="7">
    <location>
        <begin position="248"/>
        <end position="269"/>
    </location>
</feature>
<dbReference type="EMBL" id="AZGA01000066">
    <property type="protein sequence ID" value="KRM32795.1"/>
    <property type="molecule type" value="Genomic_DNA"/>
</dbReference>
<keyword evidence="3" id="KW-1003">Cell membrane</keyword>
<gene>
    <name evidence="9" type="ORF">FC83_GL000195</name>
</gene>
<dbReference type="GO" id="GO:0022857">
    <property type="term" value="F:transmembrane transporter activity"/>
    <property type="evidence" value="ECO:0007669"/>
    <property type="project" value="InterPro"/>
</dbReference>
<keyword evidence="2" id="KW-0813">Transport</keyword>
<keyword evidence="10" id="KW-1185">Reference proteome</keyword>
<dbReference type="InterPro" id="IPR036259">
    <property type="entry name" value="MFS_trans_sf"/>
</dbReference>
<evidence type="ECO:0000256" key="3">
    <source>
        <dbReference type="ARBA" id="ARBA00022475"/>
    </source>
</evidence>
<dbReference type="InterPro" id="IPR050189">
    <property type="entry name" value="MFS_Efflux_Transporters"/>
</dbReference>
<keyword evidence="5 7" id="KW-1133">Transmembrane helix</keyword>
<proteinExistence type="predicted"/>
<evidence type="ECO:0000256" key="2">
    <source>
        <dbReference type="ARBA" id="ARBA00022448"/>
    </source>
</evidence>
<feature type="transmembrane region" description="Helical" evidence="7">
    <location>
        <begin position="331"/>
        <end position="353"/>
    </location>
</feature>
<dbReference type="PATRIC" id="fig|1423734.3.peg.196"/>
<dbReference type="PANTHER" id="PTHR43124">
    <property type="entry name" value="PURINE EFFLUX PUMP PBUE"/>
    <property type="match status" value="1"/>
</dbReference>
<dbReference type="AlphaFoldDB" id="A0A0R1XXU3"/>
<comment type="subcellular location">
    <subcellularLocation>
        <location evidence="1">Cell membrane</location>
        <topology evidence="1">Multi-pass membrane protein</topology>
    </subcellularLocation>
</comment>
<feature type="transmembrane region" description="Helical" evidence="7">
    <location>
        <begin position="52"/>
        <end position="72"/>
    </location>
</feature>
<sequence length="396" mass="42579">MNSPTQSDPQGKKEALGILSISLLTMTPGIVSPTLPAISKAYPAVSHTTIDLISTLPSFTMALFVFLGLWIIKAIGTKKTVELGLVLVTISTLCSLLAPNIWLLLASRALLGIGIGMYNPLAMSLITFTYKGPEQERLLGLENSFQGLGAMGGSILVAGLMFIHWRAAFLIYAVAIPILWFYHRYVPDIAIENKGTSQQQVAPKATNWAKIAACGLIVFILMVFYMIATVKIPTYLVDSAIGSANTGSLLVGLMSLATIIAGVVYGRLYTWLQRQVLLLAGLLMLVGYLCYGFVANLVLATLGAFAVGFSFGIFIPMLFGESAQAADVAKANLVSTMMMICTNLANFTSPFFANLLQGSSPQLKGIFAHSTWVILVLLGLILWYNFKQKSTKVAAS</sequence>